<evidence type="ECO:0008006" key="4">
    <source>
        <dbReference type="Google" id="ProtNLM"/>
    </source>
</evidence>
<protein>
    <recommendedName>
        <fullName evidence="4">DUF2975 domain-containing protein</fullName>
    </recommendedName>
</protein>
<dbReference type="EMBL" id="FQZO01000008">
    <property type="protein sequence ID" value="SHJ81495.1"/>
    <property type="molecule type" value="Genomic_DNA"/>
</dbReference>
<feature type="transmembrane region" description="Helical" evidence="1">
    <location>
        <begin position="45"/>
        <end position="70"/>
    </location>
</feature>
<keyword evidence="1" id="KW-0472">Membrane</keyword>
<dbReference type="InterPro" id="IPR021354">
    <property type="entry name" value="DUF2975"/>
</dbReference>
<feature type="transmembrane region" description="Helical" evidence="1">
    <location>
        <begin position="91"/>
        <end position="113"/>
    </location>
</feature>
<dbReference type="Proteomes" id="UP000184080">
    <property type="component" value="Unassembled WGS sequence"/>
</dbReference>
<dbReference type="RefSeq" id="WP_073010884.1">
    <property type="nucleotide sequence ID" value="NZ_FQZO01000008.1"/>
</dbReference>
<keyword evidence="3" id="KW-1185">Reference proteome</keyword>
<dbReference type="Pfam" id="PF11188">
    <property type="entry name" value="DUF2975"/>
    <property type="match status" value="1"/>
</dbReference>
<sequence>MKQIELSKWLKFVIAFAAFIAAILCLLIVPALGKEAVLMNPELDYMFWPCLVFIWVTAIPFYIALYKAWLICQEISKDNSFCIENSKSLKLISKLALLECILYLAAMFILLILNLLHPSIILGVLFIIFVGISIAIASATISHLVENASELKKENDLTI</sequence>
<gene>
    <name evidence="2" type="ORF">SAMN05444401_3956</name>
</gene>
<keyword evidence="1" id="KW-0812">Transmembrane</keyword>
<proteinExistence type="predicted"/>
<feature type="transmembrane region" description="Helical" evidence="1">
    <location>
        <begin position="119"/>
        <end position="145"/>
    </location>
</feature>
<evidence type="ECO:0000256" key="1">
    <source>
        <dbReference type="SAM" id="Phobius"/>
    </source>
</evidence>
<keyword evidence="1" id="KW-1133">Transmembrane helix</keyword>
<accession>A0A1M6MDG7</accession>
<organism evidence="2 3">
    <name type="scientific">Clostridium amylolyticum</name>
    <dbReference type="NCBI Taxonomy" id="1121298"/>
    <lineage>
        <taxon>Bacteria</taxon>
        <taxon>Bacillati</taxon>
        <taxon>Bacillota</taxon>
        <taxon>Clostridia</taxon>
        <taxon>Eubacteriales</taxon>
        <taxon>Clostridiaceae</taxon>
        <taxon>Clostridium</taxon>
    </lineage>
</organism>
<reference evidence="2 3" key="1">
    <citation type="submission" date="2016-11" db="EMBL/GenBank/DDBJ databases">
        <authorList>
            <person name="Jaros S."/>
            <person name="Januszkiewicz K."/>
            <person name="Wedrychowicz H."/>
        </authorList>
    </citation>
    <scope>NUCLEOTIDE SEQUENCE [LARGE SCALE GENOMIC DNA]</scope>
    <source>
        <strain evidence="2 3">DSM 21864</strain>
    </source>
</reference>
<evidence type="ECO:0000313" key="2">
    <source>
        <dbReference type="EMBL" id="SHJ81495.1"/>
    </source>
</evidence>
<dbReference type="AlphaFoldDB" id="A0A1M6MDG7"/>
<evidence type="ECO:0000313" key="3">
    <source>
        <dbReference type="Proteomes" id="UP000184080"/>
    </source>
</evidence>
<dbReference type="OrthoDB" id="2680554at2"/>
<dbReference type="STRING" id="1121298.SAMN05444401_3956"/>
<name>A0A1M6MDG7_9CLOT</name>
<feature type="transmembrane region" description="Helical" evidence="1">
    <location>
        <begin position="12"/>
        <end position="33"/>
    </location>
</feature>